<reference evidence="3" key="1">
    <citation type="submission" date="2022-10" db="EMBL/GenBank/DDBJ databases">
        <title>The WGS of Solirubrobacter ginsenosidimutans DSM 21036.</title>
        <authorList>
            <person name="Jiang Z."/>
        </authorList>
    </citation>
    <scope>NUCLEOTIDE SEQUENCE</scope>
    <source>
        <strain evidence="3">DSM 21036</strain>
    </source>
</reference>
<evidence type="ECO:0000313" key="4">
    <source>
        <dbReference type="Proteomes" id="UP001149140"/>
    </source>
</evidence>
<name>A0A9X3N3G6_9ACTN</name>
<comment type="caution">
    <text evidence="3">The sequence shown here is derived from an EMBL/GenBank/DDBJ whole genome shotgun (WGS) entry which is preliminary data.</text>
</comment>
<dbReference type="InterPro" id="IPR006442">
    <property type="entry name" value="Antitoxin_Phd/YefM"/>
</dbReference>
<evidence type="ECO:0000256" key="1">
    <source>
        <dbReference type="ARBA" id="ARBA00009981"/>
    </source>
</evidence>
<evidence type="ECO:0000256" key="2">
    <source>
        <dbReference type="RuleBase" id="RU362080"/>
    </source>
</evidence>
<dbReference type="SUPFAM" id="SSF143120">
    <property type="entry name" value="YefM-like"/>
    <property type="match status" value="1"/>
</dbReference>
<keyword evidence="4" id="KW-1185">Reference proteome</keyword>
<accession>A0A9X3N3G6</accession>
<comment type="similarity">
    <text evidence="1 2">Belongs to the phD/YefM antitoxin family.</text>
</comment>
<dbReference type="Proteomes" id="UP001149140">
    <property type="component" value="Unassembled WGS sequence"/>
</dbReference>
<dbReference type="Gene3D" id="3.40.1620.10">
    <property type="entry name" value="YefM-like domain"/>
    <property type="match status" value="1"/>
</dbReference>
<evidence type="ECO:0000313" key="3">
    <source>
        <dbReference type="EMBL" id="MDA0164153.1"/>
    </source>
</evidence>
<dbReference type="EMBL" id="JAPDOD010000031">
    <property type="protein sequence ID" value="MDA0164153.1"/>
    <property type="molecule type" value="Genomic_DNA"/>
</dbReference>
<protein>
    <recommendedName>
        <fullName evidence="2">Antitoxin</fullName>
    </recommendedName>
</protein>
<organism evidence="3 4">
    <name type="scientific">Solirubrobacter ginsenosidimutans</name>
    <dbReference type="NCBI Taxonomy" id="490573"/>
    <lineage>
        <taxon>Bacteria</taxon>
        <taxon>Bacillati</taxon>
        <taxon>Actinomycetota</taxon>
        <taxon>Thermoleophilia</taxon>
        <taxon>Solirubrobacterales</taxon>
        <taxon>Solirubrobacteraceae</taxon>
        <taxon>Solirubrobacter</taxon>
    </lineage>
</organism>
<dbReference type="RefSeq" id="WP_270043403.1">
    <property type="nucleotide sequence ID" value="NZ_JAPDOD010000031.1"/>
</dbReference>
<proteinExistence type="inferred from homology"/>
<gene>
    <name evidence="3" type="ORF">OM076_28020</name>
</gene>
<comment type="function">
    <text evidence="2">Antitoxin component of a type II toxin-antitoxin (TA) system.</text>
</comment>
<dbReference type="Pfam" id="PF02604">
    <property type="entry name" value="PhdYeFM_antitox"/>
    <property type="match status" value="1"/>
</dbReference>
<dbReference type="NCBIfam" id="TIGR01552">
    <property type="entry name" value="phd_fam"/>
    <property type="match status" value="1"/>
</dbReference>
<dbReference type="AlphaFoldDB" id="A0A9X3N3G6"/>
<dbReference type="InterPro" id="IPR036165">
    <property type="entry name" value="YefM-like_sf"/>
</dbReference>
<sequence length="85" mass="9534">MSEISATEASKRFADLLDAVEHRGETFTVVRRGRVVATIAPARRGTGADLRRILTDLPPDDRWADDLHDLRRFAGEATDTDPWND</sequence>